<dbReference type="InterPro" id="IPR018485">
    <property type="entry name" value="FGGY_C"/>
</dbReference>
<dbReference type="GO" id="GO:0004370">
    <property type="term" value="F:glycerol kinase activity"/>
    <property type="evidence" value="ECO:0007669"/>
    <property type="project" value="UniProtKB-UniRule"/>
</dbReference>
<dbReference type="PATRIC" id="fig|1609559.3.peg.1507"/>
<dbReference type="AlphaFoldDB" id="A0A127BAB0"/>
<dbReference type="GO" id="GO:0005829">
    <property type="term" value="C:cytosol"/>
    <property type="evidence" value="ECO:0007669"/>
    <property type="project" value="TreeGrafter"/>
</dbReference>
<evidence type="ECO:0000256" key="4">
    <source>
        <dbReference type="ARBA" id="ARBA00022741"/>
    </source>
</evidence>
<keyword evidence="6 9" id="KW-0319">Glycerol metabolism</keyword>
<keyword evidence="7 9" id="KW-0067">ATP-binding</keyword>
<organism evidence="13 14">
    <name type="scientific">Pyrococcus kukulkanii</name>
    <dbReference type="NCBI Taxonomy" id="1609559"/>
    <lineage>
        <taxon>Archaea</taxon>
        <taxon>Methanobacteriati</taxon>
        <taxon>Methanobacteriota</taxon>
        <taxon>Thermococci</taxon>
        <taxon>Thermococcales</taxon>
        <taxon>Thermococcaceae</taxon>
        <taxon>Pyrococcus</taxon>
    </lineage>
</organism>
<sequence>MKAVLALDEGTTSARAILFDKESNVLGIGQFEFPQYYPRPGWVEHNPEEIWEAQVKAIKVAIEKAKLSPNDIVAIGITNQRETTIIWDKNGKPVYNAIVWQCRRTAEMIEEIKREYGDVIREKTGLVPDAYFSASKIKWLLDNVPGLREKAERGEVYFGTVDTFLIYRLTGEHVTDYSNASRTMLFNIRKLEWDEDLLEIFDIPLDILPEVRNSSEIYGYTKILGREIPVSGDAGDQQAALFGQAGFETGIVKATYGTGNFILVNTGKTVRYSKNLLTTIAWGINGKITYALEGSIFVTGAAVQWLRDGIKIIKHVAETEELARKLESNEGVYFVPAFVGLGAPYWDQFARGLIIGITRGTGREHLARATLEAIAYLTRDVIEEMEKLVGIKELRVDGGATANDFLMQFQADILNRRVVRPVVKETTALGAAYLAGLAVDYWESLDEIRALWKAERVFEPEMDEETRERLYKGWKEAVRRAMEWAKIVGS</sequence>
<evidence type="ECO:0000313" key="14">
    <source>
        <dbReference type="Proteomes" id="UP000070587"/>
    </source>
</evidence>
<feature type="binding site" evidence="9">
    <location>
        <position position="11"/>
    </location>
    <ligand>
        <name>ATP</name>
        <dbReference type="ChEBI" id="CHEBI:30616"/>
    </ligand>
</feature>
<accession>A0A127BAB0</accession>
<evidence type="ECO:0000313" key="13">
    <source>
        <dbReference type="EMBL" id="AMM54281.1"/>
    </source>
</evidence>
<feature type="binding site" evidence="9">
    <location>
        <position position="131"/>
    </location>
    <ligand>
        <name>sn-glycerol 3-phosphate</name>
        <dbReference type="ChEBI" id="CHEBI:57597"/>
    </ligand>
</feature>
<dbReference type="PROSITE" id="PS00445">
    <property type="entry name" value="FGGY_KINASES_2"/>
    <property type="match status" value="1"/>
</dbReference>
<keyword evidence="3 9" id="KW-0808">Transferase</keyword>
<keyword evidence="5 9" id="KW-0418">Kinase</keyword>
<dbReference type="EMBL" id="CP010835">
    <property type="protein sequence ID" value="AMM54281.1"/>
    <property type="molecule type" value="Genomic_DNA"/>
</dbReference>
<dbReference type="InterPro" id="IPR018484">
    <property type="entry name" value="FGGY_N"/>
</dbReference>
<dbReference type="HAMAP" id="MF_00186">
    <property type="entry name" value="Glycerol_kin"/>
    <property type="match status" value="1"/>
</dbReference>
<feature type="binding site" evidence="9">
    <location>
        <position position="11"/>
    </location>
    <ligand>
        <name>sn-glycerol 3-phosphate</name>
        <dbReference type="ChEBI" id="CHEBI:57597"/>
    </ligand>
</feature>
<feature type="binding site" evidence="9">
    <location>
        <position position="403"/>
    </location>
    <ligand>
        <name>ADP</name>
        <dbReference type="ChEBI" id="CHEBI:456216"/>
    </ligand>
</feature>
<dbReference type="PANTHER" id="PTHR10196">
    <property type="entry name" value="SUGAR KINASE"/>
    <property type="match status" value="1"/>
</dbReference>
<feature type="binding site" evidence="9">
    <location>
        <position position="82"/>
    </location>
    <ligand>
        <name>glycerol</name>
        <dbReference type="ChEBI" id="CHEBI:17754"/>
    </ligand>
</feature>
<feature type="binding site" evidence="9">
    <location>
        <position position="399"/>
    </location>
    <ligand>
        <name>ADP</name>
        <dbReference type="ChEBI" id="CHEBI:456216"/>
    </ligand>
</feature>
<evidence type="ECO:0000256" key="9">
    <source>
        <dbReference type="HAMAP-Rule" id="MF_00186"/>
    </source>
</evidence>
<feature type="binding site" evidence="9">
    <location>
        <position position="13"/>
    </location>
    <ligand>
        <name>ATP</name>
        <dbReference type="ChEBI" id="CHEBI:30616"/>
    </ligand>
</feature>
<feature type="binding site" evidence="9">
    <location>
        <position position="11"/>
    </location>
    <ligand>
        <name>ADP</name>
        <dbReference type="ChEBI" id="CHEBI:456216"/>
    </ligand>
</feature>
<feature type="binding site" evidence="9">
    <location>
        <position position="15"/>
    </location>
    <ligand>
        <name>ADP</name>
        <dbReference type="ChEBI" id="CHEBI:456216"/>
    </ligand>
</feature>
<dbReference type="PROSITE" id="PS00933">
    <property type="entry name" value="FGGY_KINASES_1"/>
    <property type="match status" value="1"/>
</dbReference>
<feature type="binding site" evidence="9">
    <location>
        <position position="82"/>
    </location>
    <ligand>
        <name>sn-glycerol 3-phosphate</name>
        <dbReference type="ChEBI" id="CHEBI:57597"/>
    </ligand>
</feature>
<reference evidence="14" key="1">
    <citation type="submission" date="2015-02" db="EMBL/GenBank/DDBJ databases">
        <title>Pyrococcus kukulkanii sp. nov., a novel hyperthermophilic archaeon isolated from a deep-sea hydrothermal vent at the Guaymas Basin.</title>
        <authorList>
            <person name="Oger P.M."/>
            <person name="Callac N."/>
            <person name="Jebbar M."/>
            <person name="Godfroy A."/>
        </authorList>
    </citation>
    <scope>NUCLEOTIDE SEQUENCE [LARGE SCALE GENOMIC DNA]</scope>
    <source>
        <strain evidence="14">NCB100</strain>
    </source>
</reference>
<feature type="binding site" evidence="9">
    <location>
        <position position="81"/>
    </location>
    <ligand>
        <name>glycerol</name>
        <dbReference type="ChEBI" id="CHEBI:17754"/>
    </ligand>
</feature>
<dbReference type="GO" id="GO:0005524">
    <property type="term" value="F:ATP binding"/>
    <property type="evidence" value="ECO:0007669"/>
    <property type="project" value="UniProtKB-UniRule"/>
</dbReference>
<evidence type="ECO:0000256" key="7">
    <source>
        <dbReference type="ARBA" id="ARBA00022840"/>
    </source>
</evidence>
<evidence type="ECO:0000256" key="6">
    <source>
        <dbReference type="ARBA" id="ARBA00022798"/>
    </source>
</evidence>
<evidence type="ECO:0000256" key="10">
    <source>
        <dbReference type="RuleBase" id="RU003733"/>
    </source>
</evidence>
<comment type="function">
    <text evidence="9">Key enzyme in the regulation of glycerol uptake and metabolism. Catalyzes the phosphorylation of glycerol to yield sn-glycerol 3-phosphate.</text>
</comment>
<dbReference type="NCBIfam" id="NF000756">
    <property type="entry name" value="PRK00047.1"/>
    <property type="match status" value="1"/>
</dbReference>
<dbReference type="KEGG" id="pyc:TQ32_07175"/>
<feature type="binding site" evidence="9">
    <location>
        <position position="258"/>
    </location>
    <ligand>
        <name>ADP</name>
        <dbReference type="ChEBI" id="CHEBI:456216"/>
    </ligand>
</feature>
<evidence type="ECO:0000256" key="3">
    <source>
        <dbReference type="ARBA" id="ARBA00022679"/>
    </source>
</evidence>
<feature type="binding site" evidence="9">
    <location>
        <position position="399"/>
    </location>
    <ligand>
        <name>ATP</name>
        <dbReference type="ChEBI" id="CHEBI:30616"/>
    </ligand>
</feature>
<feature type="binding site" evidence="9">
    <location>
        <position position="237"/>
    </location>
    <ligand>
        <name>glycerol</name>
        <dbReference type="ChEBI" id="CHEBI:17754"/>
    </ligand>
</feature>
<dbReference type="CDD" id="cd07769">
    <property type="entry name" value="ASKHA_NBD_FGGY_GK"/>
    <property type="match status" value="1"/>
</dbReference>
<dbReference type="InterPro" id="IPR018483">
    <property type="entry name" value="Carb_kinase_FGGY_CS"/>
</dbReference>
<comment type="pathway">
    <text evidence="1 9">Polyol metabolism; glycerol degradation via glycerol kinase pathway; sn-glycerol 3-phosphate from glycerol: step 1/1.</text>
</comment>
<dbReference type="PANTHER" id="PTHR10196:SF69">
    <property type="entry name" value="GLYCEROL KINASE"/>
    <property type="match status" value="1"/>
</dbReference>
<dbReference type="GO" id="GO:0006072">
    <property type="term" value="P:glycerol-3-phosphate metabolic process"/>
    <property type="evidence" value="ECO:0007669"/>
    <property type="project" value="InterPro"/>
</dbReference>
<evidence type="ECO:0000259" key="12">
    <source>
        <dbReference type="Pfam" id="PF02782"/>
    </source>
</evidence>
<dbReference type="FunFam" id="3.30.420.40:FF:000008">
    <property type="entry name" value="Glycerol kinase"/>
    <property type="match status" value="1"/>
</dbReference>
<dbReference type="InterPro" id="IPR000577">
    <property type="entry name" value="Carb_kinase_FGGY"/>
</dbReference>
<gene>
    <name evidence="9" type="primary">glpK</name>
    <name evidence="13" type="ORF">TQ32_07175</name>
</gene>
<dbReference type="GeneID" id="28491605"/>
<evidence type="ECO:0000259" key="11">
    <source>
        <dbReference type="Pfam" id="PF00370"/>
    </source>
</evidence>
<dbReference type="RefSeq" id="WP_068322860.1">
    <property type="nucleotide sequence ID" value="NZ_CP010835.1"/>
</dbReference>
<dbReference type="PIRSF" id="PIRSF000538">
    <property type="entry name" value="GlpK"/>
    <property type="match status" value="1"/>
</dbReference>
<evidence type="ECO:0000256" key="1">
    <source>
        <dbReference type="ARBA" id="ARBA00005190"/>
    </source>
</evidence>
<comment type="catalytic activity">
    <reaction evidence="8 9">
        <text>glycerol + ATP = sn-glycerol 3-phosphate + ADP + H(+)</text>
        <dbReference type="Rhea" id="RHEA:21644"/>
        <dbReference type="ChEBI" id="CHEBI:15378"/>
        <dbReference type="ChEBI" id="CHEBI:17754"/>
        <dbReference type="ChEBI" id="CHEBI:30616"/>
        <dbReference type="ChEBI" id="CHEBI:57597"/>
        <dbReference type="ChEBI" id="CHEBI:456216"/>
        <dbReference type="EC" id="2.7.1.30"/>
    </reaction>
</comment>
<dbReference type="Pfam" id="PF00370">
    <property type="entry name" value="FGGY_N"/>
    <property type="match status" value="1"/>
</dbReference>
<feature type="binding site" evidence="9">
    <location>
        <position position="81"/>
    </location>
    <ligand>
        <name>sn-glycerol 3-phosphate</name>
        <dbReference type="ChEBI" id="CHEBI:57597"/>
    </ligand>
</feature>
<feature type="domain" description="Carbohydrate kinase FGGY C-terminal" evidence="12">
    <location>
        <begin position="253"/>
        <end position="438"/>
    </location>
</feature>
<dbReference type="OrthoDB" id="26592at2157"/>
<feature type="binding site" evidence="9">
    <location>
        <position position="131"/>
    </location>
    <ligand>
        <name>glycerol</name>
        <dbReference type="ChEBI" id="CHEBI:17754"/>
    </ligand>
</feature>
<feature type="domain" description="Carbohydrate kinase FGGY N-terminal" evidence="11">
    <location>
        <begin position="4"/>
        <end position="243"/>
    </location>
</feature>
<dbReference type="Proteomes" id="UP000070587">
    <property type="component" value="Chromosome"/>
</dbReference>
<feature type="binding site" evidence="9">
    <location>
        <position position="304"/>
    </location>
    <ligand>
        <name>ATP</name>
        <dbReference type="ChEBI" id="CHEBI:30616"/>
    </ligand>
</feature>
<name>A0A127BAB0_9EURY</name>
<dbReference type="UniPathway" id="UPA00618">
    <property type="reaction ID" value="UER00672"/>
</dbReference>
<dbReference type="InterPro" id="IPR005999">
    <property type="entry name" value="Glycerol_kin"/>
</dbReference>
<dbReference type="Gene3D" id="3.30.420.40">
    <property type="match status" value="2"/>
</dbReference>
<dbReference type="NCBIfam" id="TIGR01311">
    <property type="entry name" value="glycerol_kin"/>
    <property type="match status" value="1"/>
</dbReference>
<evidence type="ECO:0000256" key="5">
    <source>
        <dbReference type="ARBA" id="ARBA00022777"/>
    </source>
</evidence>
<evidence type="ECO:0000256" key="2">
    <source>
        <dbReference type="ARBA" id="ARBA00009156"/>
    </source>
</evidence>
<feature type="binding site" evidence="9">
    <location>
        <position position="300"/>
    </location>
    <ligand>
        <name>ATP</name>
        <dbReference type="ChEBI" id="CHEBI:30616"/>
    </ligand>
</feature>
<feature type="binding site" evidence="9">
    <location>
        <position position="12"/>
    </location>
    <ligand>
        <name>ATP</name>
        <dbReference type="ChEBI" id="CHEBI:30616"/>
    </ligand>
</feature>
<feature type="binding site" evidence="9">
    <location>
        <position position="300"/>
    </location>
    <ligand>
        <name>ADP</name>
        <dbReference type="ChEBI" id="CHEBI:456216"/>
    </ligand>
</feature>
<reference evidence="13 14" key="2">
    <citation type="journal article" date="2016" name="Int. J. Syst. Evol. Microbiol.">
        <title>Pyrococcus kukulkanii sp. nov., a hyperthermophilic, piezophilic archaeon isolated from a deep-sea hydrothermal vent.</title>
        <authorList>
            <person name="Callac N."/>
            <person name="Oger P."/>
            <person name="Lesongeur F."/>
            <person name="Rattray J.E."/>
            <person name="Vannier P."/>
            <person name="Michoud G."/>
            <person name="Beauverger M."/>
            <person name="Gayet N."/>
            <person name="Rouxel O."/>
            <person name="Jebbar M."/>
            <person name="Godfroy A."/>
        </authorList>
    </citation>
    <scope>NUCLEOTIDE SEQUENCE [LARGE SCALE GENOMIC DNA]</scope>
    <source>
        <strain evidence="13 14">NCB100</strain>
    </source>
</reference>
<feature type="binding site" evidence="9">
    <location>
        <position position="258"/>
    </location>
    <ligand>
        <name>ATP</name>
        <dbReference type="ChEBI" id="CHEBI:30616"/>
    </ligand>
</feature>
<dbReference type="GO" id="GO:0019563">
    <property type="term" value="P:glycerol catabolic process"/>
    <property type="evidence" value="ECO:0007669"/>
    <property type="project" value="UniProtKB-UniRule"/>
</dbReference>
<dbReference type="FunFam" id="3.30.420.40:FF:000007">
    <property type="entry name" value="Glycerol kinase"/>
    <property type="match status" value="1"/>
</dbReference>
<protein>
    <recommendedName>
        <fullName evidence="9">Glycerol kinase</fullName>
        <ecNumber evidence="9">2.7.1.30</ecNumber>
    </recommendedName>
    <alternativeName>
        <fullName evidence="9">ATP:glycerol 3-phosphotransferase</fullName>
    </alternativeName>
    <alternativeName>
        <fullName evidence="9">Glycerokinase</fullName>
        <shortName evidence="9">GK</shortName>
    </alternativeName>
</protein>
<dbReference type="SUPFAM" id="SSF53067">
    <property type="entry name" value="Actin-like ATPase domain"/>
    <property type="match status" value="2"/>
</dbReference>
<dbReference type="EC" id="2.7.1.30" evidence="9"/>
<feature type="binding site" evidence="9">
    <location>
        <position position="236"/>
    </location>
    <ligand>
        <name>sn-glycerol 3-phosphate</name>
        <dbReference type="ChEBI" id="CHEBI:57597"/>
    </ligand>
</feature>
<dbReference type="STRING" id="1609559.TQ32_07175"/>
<proteinExistence type="inferred from homology"/>
<feature type="binding site" evidence="9">
    <location>
        <position position="236"/>
    </location>
    <ligand>
        <name>glycerol</name>
        <dbReference type="ChEBI" id="CHEBI:17754"/>
    </ligand>
</feature>
<keyword evidence="4 9" id="KW-0547">Nucleotide-binding</keyword>
<dbReference type="Pfam" id="PF02782">
    <property type="entry name" value="FGGY_C"/>
    <property type="match status" value="1"/>
</dbReference>
<comment type="similarity">
    <text evidence="2 9 10">Belongs to the FGGY kinase family.</text>
</comment>
<evidence type="ECO:0000256" key="8">
    <source>
        <dbReference type="ARBA" id="ARBA00052101"/>
    </source>
</evidence>
<dbReference type="InterPro" id="IPR043129">
    <property type="entry name" value="ATPase_NBD"/>
</dbReference>